<feature type="transmembrane region" description="Helical" evidence="5">
    <location>
        <begin position="171"/>
        <end position="189"/>
    </location>
</feature>
<evidence type="ECO:0000256" key="4">
    <source>
        <dbReference type="ARBA" id="ARBA00023136"/>
    </source>
</evidence>
<dbReference type="PANTHER" id="PTHR21324">
    <property type="entry name" value="FASTING-INDUCIBLE INTEGRAL MEMBRANE PROTEIN TM6P1-RELATED"/>
    <property type="match status" value="1"/>
</dbReference>
<feature type="transmembrane region" description="Helical" evidence="5">
    <location>
        <begin position="33"/>
        <end position="51"/>
    </location>
</feature>
<evidence type="ECO:0000259" key="6">
    <source>
        <dbReference type="Pfam" id="PF10277"/>
    </source>
</evidence>
<dbReference type="InterPro" id="IPR019402">
    <property type="entry name" value="CWH43_N"/>
</dbReference>
<protein>
    <recommendedName>
        <fullName evidence="6">CWH43-like N-terminal domain-containing protein</fullName>
    </recommendedName>
</protein>
<gene>
    <name evidence="7" type="ORF">FA15DRAFT_665645</name>
</gene>
<dbReference type="EMBL" id="ML210158">
    <property type="protein sequence ID" value="TFK28161.1"/>
    <property type="molecule type" value="Genomic_DNA"/>
</dbReference>
<feature type="transmembrane region" description="Helical" evidence="5">
    <location>
        <begin position="104"/>
        <end position="124"/>
    </location>
</feature>
<evidence type="ECO:0000256" key="3">
    <source>
        <dbReference type="ARBA" id="ARBA00022989"/>
    </source>
</evidence>
<sequence length="219" mass="24504">MIVWLASGQPKYPSQDGRIAYISDIGASYLKPLFVAGCSFTAVGFSLCLIVERYLRYSGRLLPHMRKREKILSTLAVLGAMLGGCGLILLSVFDTMRYPSVHRVFLLVFMAGVALSAIFTCVEYRWISKDFVFAKELRAAYWSKAIIVTILICLSIAFAITLFTASDVGAVLEWLISFSFTAYIMSYFFDLRMSKGRYKGELHASVDMSQVLQRTSSDS</sequence>
<dbReference type="STRING" id="230819.A0A5C3LHZ4"/>
<dbReference type="Pfam" id="PF10277">
    <property type="entry name" value="Frag1"/>
    <property type="match status" value="1"/>
</dbReference>
<dbReference type="OrthoDB" id="10032492at2759"/>
<evidence type="ECO:0000256" key="5">
    <source>
        <dbReference type="SAM" id="Phobius"/>
    </source>
</evidence>
<reference evidence="7 8" key="1">
    <citation type="journal article" date="2019" name="Nat. Ecol. Evol.">
        <title>Megaphylogeny resolves global patterns of mushroom evolution.</title>
        <authorList>
            <person name="Varga T."/>
            <person name="Krizsan K."/>
            <person name="Foldi C."/>
            <person name="Dima B."/>
            <person name="Sanchez-Garcia M."/>
            <person name="Sanchez-Ramirez S."/>
            <person name="Szollosi G.J."/>
            <person name="Szarkandi J.G."/>
            <person name="Papp V."/>
            <person name="Albert L."/>
            <person name="Andreopoulos W."/>
            <person name="Angelini C."/>
            <person name="Antonin V."/>
            <person name="Barry K.W."/>
            <person name="Bougher N.L."/>
            <person name="Buchanan P."/>
            <person name="Buyck B."/>
            <person name="Bense V."/>
            <person name="Catcheside P."/>
            <person name="Chovatia M."/>
            <person name="Cooper J."/>
            <person name="Damon W."/>
            <person name="Desjardin D."/>
            <person name="Finy P."/>
            <person name="Geml J."/>
            <person name="Haridas S."/>
            <person name="Hughes K."/>
            <person name="Justo A."/>
            <person name="Karasinski D."/>
            <person name="Kautmanova I."/>
            <person name="Kiss B."/>
            <person name="Kocsube S."/>
            <person name="Kotiranta H."/>
            <person name="LaButti K.M."/>
            <person name="Lechner B.E."/>
            <person name="Liimatainen K."/>
            <person name="Lipzen A."/>
            <person name="Lukacs Z."/>
            <person name="Mihaltcheva S."/>
            <person name="Morgado L.N."/>
            <person name="Niskanen T."/>
            <person name="Noordeloos M.E."/>
            <person name="Ohm R.A."/>
            <person name="Ortiz-Santana B."/>
            <person name="Ovrebo C."/>
            <person name="Racz N."/>
            <person name="Riley R."/>
            <person name="Savchenko A."/>
            <person name="Shiryaev A."/>
            <person name="Soop K."/>
            <person name="Spirin V."/>
            <person name="Szebenyi C."/>
            <person name="Tomsovsky M."/>
            <person name="Tulloss R.E."/>
            <person name="Uehling J."/>
            <person name="Grigoriev I.V."/>
            <person name="Vagvolgyi C."/>
            <person name="Papp T."/>
            <person name="Martin F.M."/>
            <person name="Miettinen O."/>
            <person name="Hibbett D.S."/>
            <person name="Nagy L.G."/>
        </authorList>
    </citation>
    <scope>NUCLEOTIDE SEQUENCE [LARGE SCALE GENOMIC DNA]</scope>
    <source>
        <strain evidence="7 8">CBS 121175</strain>
    </source>
</reference>
<organism evidence="7 8">
    <name type="scientific">Coprinopsis marcescibilis</name>
    <name type="common">Agaric fungus</name>
    <name type="synonym">Psathyrella marcescibilis</name>
    <dbReference type="NCBI Taxonomy" id="230819"/>
    <lineage>
        <taxon>Eukaryota</taxon>
        <taxon>Fungi</taxon>
        <taxon>Dikarya</taxon>
        <taxon>Basidiomycota</taxon>
        <taxon>Agaricomycotina</taxon>
        <taxon>Agaricomycetes</taxon>
        <taxon>Agaricomycetidae</taxon>
        <taxon>Agaricales</taxon>
        <taxon>Agaricineae</taxon>
        <taxon>Psathyrellaceae</taxon>
        <taxon>Coprinopsis</taxon>
    </lineage>
</organism>
<feature type="domain" description="CWH43-like N-terminal" evidence="6">
    <location>
        <begin position="2"/>
        <end position="192"/>
    </location>
</feature>
<keyword evidence="8" id="KW-1185">Reference proteome</keyword>
<dbReference type="Proteomes" id="UP000307440">
    <property type="component" value="Unassembled WGS sequence"/>
</dbReference>
<accession>A0A5C3LHZ4</accession>
<keyword evidence="4 5" id="KW-0472">Membrane</keyword>
<keyword evidence="2 5" id="KW-0812">Transmembrane</keyword>
<evidence type="ECO:0000256" key="1">
    <source>
        <dbReference type="ARBA" id="ARBA00004127"/>
    </source>
</evidence>
<dbReference type="AlphaFoldDB" id="A0A5C3LHZ4"/>
<feature type="transmembrane region" description="Helical" evidence="5">
    <location>
        <begin position="71"/>
        <end position="92"/>
    </location>
</feature>
<proteinExistence type="predicted"/>
<dbReference type="InterPro" id="IPR050911">
    <property type="entry name" value="DRAM/TMEM150_Autophagy_Mod"/>
</dbReference>
<name>A0A5C3LHZ4_COPMA</name>
<comment type="subcellular location">
    <subcellularLocation>
        <location evidence="1">Endomembrane system</location>
        <topology evidence="1">Multi-pass membrane protein</topology>
    </subcellularLocation>
</comment>
<dbReference type="PANTHER" id="PTHR21324:SF2">
    <property type="entry name" value="EG:22E5.9 PROTEIN"/>
    <property type="match status" value="1"/>
</dbReference>
<dbReference type="GO" id="GO:0005886">
    <property type="term" value="C:plasma membrane"/>
    <property type="evidence" value="ECO:0007669"/>
    <property type="project" value="TreeGrafter"/>
</dbReference>
<feature type="transmembrane region" description="Helical" evidence="5">
    <location>
        <begin position="145"/>
        <end position="165"/>
    </location>
</feature>
<keyword evidence="3 5" id="KW-1133">Transmembrane helix</keyword>
<evidence type="ECO:0000313" key="8">
    <source>
        <dbReference type="Proteomes" id="UP000307440"/>
    </source>
</evidence>
<dbReference type="GO" id="GO:0012505">
    <property type="term" value="C:endomembrane system"/>
    <property type="evidence" value="ECO:0007669"/>
    <property type="project" value="UniProtKB-SubCell"/>
</dbReference>
<evidence type="ECO:0000256" key="2">
    <source>
        <dbReference type="ARBA" id="ARBA00022692"/>
    </source>
</evidence>
<evidence type="ECO:0000313" key="7">
    <source>
        <dbReference type="EMBL" id="TFK28161.1"/>
    </source>
</evidence>